<evidence type="ECO:0000256" key="1">
    <source>
        <dbReference type="SAM" id="MobiDB-lite"/>
    </source>
</evidence>
<dbReference type="Proteomes" id="UP000013827">
    <property type="component" value="Unassembled WGS sequence"/>
</dbReference>
<name>A0A0D3IQP3_EMIH1</name>
<proteinExistence type="predicted"/>
<protein>
    <submittedName>
        <fullName evidence="2">Uncharacterized protein</fullName>
    </submittedName>
</protein>
<accession>A0A0D3IQP3</accession>
<dbReference type="GeneID" id="17259755"/>
<dbReference type="PaxDb" id="2903-EOD13578"/>
<feature type="compositionally biased region" description="Pro residues" evidence="1">
    <location>
        <begin position="37"/>
        <end position="50"/>
    </location>
</feature>
<organism evidence="2 3">
    <name type="scientific">Emiliania huxleyi (strain CCMP1516)</name>
    <dbReference type="NCBI Taxonomy" id="280463"/>
    <lineage>
        <taxon>Eukaryota</taxon>
        <taxon>Haptista</taxon>
        <taxon>Haptophyta</taxon>
        <taxon>Prymnesiophyceae</taxon>
        <taxon>Isochrysidales</taxon>
        <taxon>Noelaerhabdaceae</taxon>
        <taxon>Emiliania</taxon>
    </lineage>
</organism>
<keyword evidence="3" id="KW-1185">Reference proteome</keyword>
<reference evidence="3" key="1">
    <citation type="journal article" date="2013" name="Nature">
        <title>Pan genome of the phytoplankton Emiliania underpins its global distribution.</title>
        <authorList>
            <person name="Read B.A."/>
            <person name="Kegel J."/>
            <person name="Klute M.J."/>
            <person name="Kuo A."/>
            <person name="Lefebvre S.C."/>
            <person name="Maumus F."/>
            <person name="Mayer C."/>
            <person name="Miller J."/>
            <person name="Monier A."/>
            <person name="Salamov A."/>
            <person name="Young J."/>
            <person name="Aguilar M."/>
            <person name="Claverie J.M."/>
            <person name="Frickenhaus S."/>
            <person name="Gonzalez K."/>
            <person name="Herman E.K."/>
            <person name="Lin Y.C."/>
            <person name="Napier J."/>
            <person name="Ogata H."/>
            <person name="Sarno A.F."/>
            <person name="Shmutz J."/>
            <person name="Schroeder D."/>
            <person name="de Vargas C."/>
            <person name="Verret F."/>
            <person name="von Dassow P."/>
            <person name="Valentin K."/>
            <person name="Van de Peer Y."/>
            <person name="Wheeler G."/>
            <person name="Dacks J.B."/>
            <person name="Delwiche C.F."/>
            <person name="Dyhrman S.T."/>
            <person name="Glockner G."/>
            <person name="John U."/>
            <person name="Richards T."/>
            <person name="Worden A.Z."/>
            <person name="Zhang X."/>
            <person name="Grigoriev I.V."/>
            <person name="Allen A.E."/>
            <person name="Bidle K."/>
            <person name="Borodovsky M."/>
            <person name="Bowler C."/>
            <person name="Brownlee C."/>
            <person name="Cock J.M."/>
            <person name="Elias M."/>
            <person name="Gladyshev V.N."/>
            <person name="Groth M."/>
            <person name="Guda C."/>
            <person name="Hadaegh A."/>
            <person name="Iglesias-Rodriguez M.D."/>
            <person name="Jenkins J."/>
            <person name="Jones B.M."/>
            <person name="Lawson T."/>
            <person name="Leese F."/>
            <person name="Lindquist E."/>
            <person name="Lobanov A."/>
            <person name="Lomsadze A."/>
            <person name="Malik S.B."/>
            <person name="Marsh M.E."/>
            <person name="Mackinder L."/>
            <person name="Mock T."/>
            <person name="Mueller-Roeber B."/>
            <person name="Pagarete A."/>
            <person name="Parker M."/>
            <person name="Probert I."/>
            <person name="Quesneville H."/>
            <person name="Raines C."/>
            <person name="Rensing S.A."/>
            <person name="Riano-Pachon D.M."/>
            <person name="Richier S."/>
            <person name="Rokitta S."/>
            <person name="Shiraiwa Y."/>
            <person name="Soanes D.M."/>
            <person name="van der Giezen M."/>
            <person name="Wahlund T.M."/>
            <person name="Williams B."/>
            <person name="Wilson W."/>
            <person name="Wolfe G."/>
            <person name="Wurch L.L."/>
        </authorList>
    </citation>
    <scope>NUCLEOTIDE SEQUENCE</scope>
</reference>
<feature type="region of interest" description="Disordered" evidence="1">
    <location>
        <begin position="22"/>
        <end position="53"/>
    </location>
</feature>
<dbReference type="HOGENOM" id="CLU_2031065_0_0_1"/>
<dbReference type="RefSeq" id="XP_005766007.1">
    <property type="nucleotide sequence ID" value="XM_005765950.1"/>
</dbReference>
<dbReference type="EnsemblProtists" id="EOD13578">
    <property type="protein sequence ID" value="EOD13578"/>
    <property type="gene ID" value="EMIHUDRAFT_212706"/>
</dbReference>
<dbReference type="AlphaFoldDB" id="A0A0D3IQP3"/>
<feature type="compositionally biased region" description="Polar residues" evidence="1">
    <location>
        <begin position="23"/>
        <end position="32"/>
    </location>
</feature>
<evidence type="ECO:0000313" key="2">
    <source>
        <dbReference type="EnsemblProtists" id="EOD13578"/>
    </source>
</evidence>
<reference evidence="2" key="2">
    <citation type="submission" date="2024-10" db="UniProtKB">
        <authorList>
            <consortium name="EnsemblProtists"/>
        </authorList>
    </citation>
    <scope>IDENTIFICATION</scope>
</reference>
<evidence type="ECO:0000313" key="3">
    <source>
        <dbReference type="Proteomes" id="UP000013827"/>
    </source>
</evidence>
<dbReference type="KEGG" id="ehx:EMIHUDRAFT_212706"/>
<sequence length="122" mass="13359">MRAATLIFVGVIGGGLRNLEANEATTGGQNCGASGAQPPPPPLPPPPSAPLFPAGRLAWMQRKEERRQQRQAARAEERHRAFMAALVPPPVPMQATDPNHVVRTVHVYDAWNPHYPRMTLWG</sequence>